<evidence type="ECO:0000259" key="3">
    <source>
        <dbReference type="Pfam" id="PF03171"/>
    </source>
</evidence>
<dbReference type="Gene3D" id="2.60.120.330">
    <property type="entry name" value="B-lactam Antibiotic, Isopenicillin N Synthase, Chain"/>
    <property type="match status" value="1"/>
</dbReference>
<evidence type="ECO:0000256" key="1">
    <source>
        <dbReference type="ARBA" id="ARBA00022723"/>
    </source>
</evidence>
<keyword evidence="1" id="KW-0479">Metal-binding</keyword>
<evidence type="ECO:0000313" key="4">
    <source>
        <dbReference type="EMBL" id="CAA0817837.1"/>
    </source>
</evidence>
<accession>A0A9N7MY55</accession>
<comment type="caution">
    <text evidence="4">The sequence shown here is derived from an EMBL/GenBank/DDBJ whole genome shotgun (WGS) entry which is preliminary data.</text>
</comment>
<keyword evidence="2" id="KW-0408">Iron</keyword>
<organism evidence="4 5">
    <name type="scientific">Striga hermonthica</name>
    <name type="common">Purple witchweed</name>
    <name type="synonym">Buchnera hermonthica</name>
    <dbReference type="NCBI Taxonomy" id="68872"/>
    <lineage>
        <taxon>Eukaryota</taxon>
        <taxon>Viridiplantae</taxon>
        <taxon>Streptophyta</taxon>
        <taxon>Embryophyta</taxon>
        <taxon>Tracheophyta</taxon>
        <taxon>Spermatophyta</taxon>
        <taxon>Magnoliopsida</taxon>
        <taxon>eudicotyledons</taxon>
        <taxon>Gunneridae</taxon>
        <taxon>Pentapetalae</taxon>
        <taxon>asterids</taxon>
        <taxon>lamiids</taxon>
        <taxon>Lamiales</taxon>
        <taxon>Orobanchaceae</taxon>
        <taxon>Buchnereae</taxon>
        <taxon>Striga</taxon>
    </lineage>
</organism>
<dbReference type="EMBL" id="CACSLK010016728">
    <property type="protein sequence ID" value="CAA0817837.1"/>
    <property type="molecule type" value="Genomic_DNA"/>
</dbReference>
<dbReference type="GO" id="GO:0046872">
    <property type="term" value="F:metal ion binding"/>
    <property type="evidence" value="ECO:0007669"/>
    <property type="project" value="UniProtKB-KW"/>
</dbReference>
<dbReference type="Pfam" id="PF03171">
    <property type="entry name" value="2OG-FeII_Oxy"/>
    <property type="match status" value="1"/>
</dbReference>
<gene>
    <name evidence="4" type="ORF">SHERM_17224</name>
</gene>
<dbReference type="InterPro" id="IPR027443">
    <property type="entry name" value="IPNS-like_sf"/>
</dbReference>
<dbReference type="Proteomes" id="UP001153555">
    <property type="component" value="Unassembled WGS sequence"/>
</dbReference>
<dbReference type="PANTHER" id="PTHR47991">
    <property type="entry name" value="OXOGLUTARATE/IRON-DEPENDENT DIOXYGENASE"/>
    <property type="match status" value="1"/>
</dbReference>
<feature type="domain" description="Isopenicillin N synthase-like Fe(2+) 2OG dioxygenase" evidence="3">
    <location>
        <begin position="54"/>
        <end position="123"/>
    </location>
</feature>
<sequence length="123" mass="13852">MKVINITEILLDPLVKEDSLARFSKKHHVDKERSLMRVLVVSLVYYPEMLAVSLVYSSDCPILDSTVGSRRHSYLSTIIILLQNDVGGLNARDQEQWILVTPIKGALIVNVEDTLQILSNGNY</sequence>
<dbReference type="AlphaFoldDB" id="A0A9N7MY55"/>
<evidence type="ECO:0000256" key="2">
    <source>
        <dbReference type="ARBA" id="ARBA00023004"/>
    </source>
</evidence>
<proteinExistence type="predicted"/>
<keyword evidence="5" id="KW-1185">Reference proteome</keyword>
<dbReference type="OrthoDB" id="288590at2759"/>
<reference evidence="4" key="1">
    <citation type="submission" date="2019-12" db="EMBL/GenBank/DDBJ databases">
        <authorList>
            <person name="Scholes J."/>
        </authorList>
    </citation>
    <scope>NUCLEOTIDE SEQUENCE</scope>
</reference>
<protein>
    <submittedName>
        <fullName evidence="4">2-oxoglutarate (2OG) and Fe(II)-dependent oxygenase superfamily protein</fullName>
    </submittedName>
</protein>
<dbReference type="InterPro" id="IPR050295">
    <property type="entry name" value="Plant_2OG-oxidoreductases"/>
</dbReference>
<dbReference type="InterPro" id="IPR044861">
    <property type="entry name" value="IPNS-like_FE2OG_OXY"/>
</dbReference>
<dbReference type="SUPFAM" id="SSF51197">
    <property type="entry name" value="Clavaminate synthase-like"/>
    <property type="match status" value="1"/>
</dbReference>
<evidence type="ECO:0000313" key="5">
    <source>
        <dbReference type="Proteomes" id="UP001153555"/>
    </source>
</evidence>
<name>A0A9N7MY55_STRHE</name>